<dbReference type="Pfam" id="PF01476">
    <property type="entry name" value="LysM"/>
    <property type="match status" value="2"/>
</dbReference>
<comment type="caution">
    <text evidence="6">The sequence shown here is derived from an EMBL/GenBank/DDBJ whole genome shotgun (WGS) entry which is preliminary data.</text>
</comment>
<dbReference type="PANTHER" id="PTHR34997">
    <property type="entry name" value="AM15"/>
    <property type="match status" value="1"/>
</dbReference>
<dbReference type="InterPro" id="IPR036779">
    <property type="entry name" value="LysM_dom_sf"/>
</dbReference>
<dbReference type="OrthoDB" id="5985073at2759"/>
<feature type="compositionally biased region" description="Low complexity" evidence="3">
    <location>
        <begin position="157"/>
        <end position="174"/>
    </location>
</feature>
<dbReference type="SMART" id="SM00257">
    <property type="entry name" value="LysM"/>
    <property type="match status" value="2"/>
</dbReference>
<name>A0A1M2VY95_TRAPU</name>
<keyword evidence="2" id="KW-0843">Virulence</keyword>
<dbReference type="STRING" id="154538.A0A1M2VY95"/>
<dbReference type="Gene3D" id="3.10.350.10">
    <property type="entry name" value="LysM domain"/>
    <property type="match status" value="2"/>
</dbReference>
<dbReference type="PROSITE" id="PS51782">
    <property type="entry name" value="LYSM"/>
    <property type="match status" value="2"/>
</dbReference>
<dbReference type="InterPro" id="IPR052210">
    <property type="entry name" value="LysM1-like"/>
</dbReference>
<evidence type="ECO:0000256" key="3">
    <source>
        <dbReference type="SAM" id="MobiDB-lite"/>
    </source>
</evidence>
<evidence type="ECO:0000259" key="5">
    <source>
        <dbReference type="PROSITE" id="PS51782"/>
    </source>
</evidence>
<dbReference type="PROSITE" id="PS51257">
    <property type="entry name" value="PROKAR_LIPOPROTEIN"/>
    <property type="match status" value="1"/>
</dbReference>
<reference evidence="6 7" key="1">
    <citation type="submission" date="2016-10" db="EMBL/GenBank/DDBJ databases">
        <title>Genome sequence of the basidiomycete white-rot fungus Trametes pubescens.</title>
        <authorList>
            <person name="Makela M.R."/>
            <person name="Granchi Z."/>
            <person name="Peng M."/>
            <person name="De Vries R.P."/>
            <person name="Grigoriev I."/>
            <person name="Riley R."/>
            <person name="Hilden K."/>
        </authorList>
    </citation>
    <scope>NUCLEOTIDE SEQUENCE [LARGE SCALE GENOMIC DNA]</scope>
    <source>
        <strain evidence="6 7">FBCC735</strain>
    </source>
</reference>
<feature type="signal peptide" evidence="4">
    <location>
        <begin position="1"/>
        <end position="22"/>
    </location>
</feature>
<evidence type="ECO:0000256" key="2">
    <source>
        <dbReference type="ARBA" id="ARBA00023026"/>
    </source>
</evidence>
<sequence length="188" mass="19364">MFARSVVAAFVAAPLLAQVAFAASCARQYTVKEGDWCDTISAANNASTYQLAVVNSAIDNVCDNLQVGQTLCLGTEGEDCQTTHVVQPNDSCDLVTGTYNINATLLHTNNPQVDADCTNLYIGEVLCVANTVAVPAVASGSATPAIIIPATATPVSTTASPVQTSTSAAATETVSADDDEDLPFCDEL</sequence>
<dbReference type="GO" id="GO:0008061">
    <property type="term" value="F:chitin binding"/>
    <property type="evidence" value="ECO:0007669"/>
    <property type="project" value="UniProtKB-KW"/>
</dbReference>
<keyword evidence="4" id="KW-0732">Signal</keyword>
<feature type="chain" id="PRO_5012567000" description="LysM domain-containing protein" evidence="4">
    <location>
        <begin position="23"/>
        <end position="188"/>
    </location>
</feature>
<organism evidence="6 7">
    <name type="scientific">Trametes pubescens</name>
    <name type="common">White-rot fungus</name>
    <dbReference type="NCBI Taxonomy" id="154538"/>
    <lineage>
        <taxon>Eukaryota</taxon>
        <taxon>Fungi</taxon>
        <taxon>Dikarya</taxon>
        <taxon>Basidiomycota</taxon>
        <taxon>Agaricomycotina</taxon>
        <taxon>Agaricomycetes</taxon>
        <taxon>Polyporales</taxon>
        <taxon>Polyporaceae</taxon>
        <taxon>Trametes</taxon>
    </lineage>
</organism>
<dbReference type="AlphaFoldDB" id="A0A1M2VY95"/>
<dbReference type="CDD" id="cd00118">
    <property type="entry name" value="LysM"/>
    <property type="match status" value="2"/>
</dbReference>
<proteinExistence type="predicted"/>
<keyword evidence="1" id="KW-0147">Chitin-binding</keyword>
<protein>
    <recommendedName>
        <fullName evidence="5">LysM domain-containing protein</fullName>
    </recommendedName>
</protein>
<dbReference type="InterPro" id="IPR018392">
    <property type="entry name" value="LysM"/>
</dbReference>
<evidence type="ECO:0000256" key="4">
    <source>
        <dbReference type="SAM" id="SignalP"/>
    </source>
</evidence>
<feature type="region of interest" description="Disordered" evidence="3">
    <location>
        <begin position="157"/>
        <end position="180"/>
    </location>
</feature>
<dbReference type="PANTHER" id="PTHR34997:SF1">
    <property type="entry name" value="PEPTIDOGLYCAN-BINDING LYSIN DOMAIN"/>
    <property type="match status" value="1"/>
</dbReference>
<feature type="domain" description="LysM" evidence="5">
    <location>
        <begin position="27"/>
        <end position="73"/>
    </location>
</feature>
<evidence type="ECO:0000313" key="7">
    <source>
        <dbReference type="Proteomes" id="UP000184267"/>
    </source>
</evidence>
<gene>
    <name evidence="6" type="ORF">TRAPUB_10825</name>
</gene>
<dbReference type="Proteomes" id="UP000184267">
    <property type="component" value="Unassembled WGS sequence"/>
</dbReference>
<evidence type="ECO:0000256" key="1">
    <source>
        <dbReference type="ARBA" id="ARBA00022669"/>
    </source>
</evidence>
<evidence type="ECO:0000313" key="6">
    <source>
        <dbReference type="EMBL" id="OJT12584.1"/>
    </source>
</evidence>
<feature type="domain" description="LysM" evidence="5">
    <location>
        <begin position="82"/>
        <end position="128"/>
    </location>
</feature>
<dbReference type="EMBL" id="MNAD01000475">
    <property type="protein sequence ID" value="OJT12584.1"/>
    <property type="molecule type" value="Genomic_DNA"/>
</dbReference>
<dbReference type="OMA" id="ADCSRTY"/>
<keyword evidence="7" id="KW-1185">Reference proteome</keyword>
<dbReference type="SUPFAM" id="SSF54106">
    <property type="entry name" value="LysM domain"/>
    <property type="match status" value="2"/>
</dbReference>
<accession>A0A1M2VY95</accession>